<dbReference type="AlphaFoldDB" id="A0A6J4LJP8"/>
<dbReference type="Gene3D" id="3.40.190.10">
    <property type="entry name" value="Periplasmic binding protein-like II"/>
    <property type="match status" value="1"/>
</dbReference>
<evidence type="ECO:0000256" key="1">
    <source>
        <dbReference type="SAM" id="SignalP"/>
    </source>
</evidence>
<keyword evidence="1" id="KW-0732">Signal</keyword>
<feature type="chain" id="PRO_5026780250" description="Molybdate ABC transporter substrate-binding protein" evidence="1">
    <location>
        <begin position="21"/>
        <end position="67"/>
    </location>
</feature>
<proteinExistence type="predicted"/>
<evidence type="ECO:0008006" key="3">
    <source>
        <dbReference type="Google" id="ProtNLM"/>
    </source>
</evidence>
<feature type="signal peptide" evidence="1">
    <location>
        <begin position="1"/>
        <end position="20"/>
    </location>
</feature>
<protein>
    <recommendedName>
        <fullName evidence="3">Molybdate ABC transporter substrate-binding protein</fullName>
    </recommendedName>
</protein>
<accession>A0A6J4LJP8</accession>
<name>A0A6J4LJP8_9HYPH</name>
<dbReference type="SUPFAM" id="SSF53850">
    <property type="entry name" value="Periplasmic binding protein-like II"/>
    <property type="match status" value="1"/>
</dbReference>
<sequence>MIRTLALMLGLMAASSMSHAADPVFLHAAGSLRAALTDVSTAFEKSAGIQVKAKFGASGLLRDEIAR</sequence>
<dbReference type="EMBL" id="CADCUC010000299">
    <property type="protein sequence ID" value="CAA9332580.1"/>
    <property type="molecule type" value="Genomic_DNA"/>
</dbReference>
<dbReference type="Pfam" id="PF13531">
    <property type="entry name" value="SBP_bac_11"/>
    <property type="match status" value="1"/>
</dbReference>
<feature type="non-terminal residue" evidence="2">
    <location>
        <position position="67"/>
    </location>
</feature>
<evidence type="ECO:0000313" key="2">
    <source>
        <dbReference type="EMBL" id="CAA9332580.1"/>
    </source>
</evidence>
<reference evidence="2" key="1">
    <citation type="submission" date="2020-02" db="EMBL/GenBank/DDBJ databases">
        <authorList>
            <person name="Meier V. D."/>
        </authorList>
    </citation>
    <scope>NUCLEOTIDE SEQUENCE</scope>
    <source>
        <strain evidence="2">AVDCRST_MAG90</strain>
    </source>
</reference>
<organism evidence="2">
    <name type="scientific">uncultured Microvirga sp</name>
    <dbReference type="NCBI Taxonomy" id="412392"/>
    <lineage>
        <taxon>Bacteria</taxon>
        <taxon>Pseudomonadati</taxon>
        <taxon>Pseudomonadota</taxon>
        <taxon>Alphaproteobacteria</taxon>
        <taxon>Hyphomicrobiales</taxon>
        <taxon>Methylobacteriaceae</taxon>
        <taxon>Microvirga</taxon>
        <taxon>environmental samples</taxon>
    </lineage>
</organism>
<gene>
    <name evidence="2" type="ORF">AVDCRST_MAG90-1568</name>
</gene>